<gene>
    <name evidence="1" type="ORF">L1987_64919</name>
</gene>
<sequence length="112" mass="12760">MILSIPTSISSSSLTPRKPEFSIAGIGKRNSGVLRNELPICVVNLERLVFLFVTFLVEKTLGQAMERRIVASLYVWLVFFAGFDVFDSRLLLGSCLIRKELKMEKLNEKLFY</sequence>
<reference evidence="1 2" key="2">
    <citation type="journal article" date="2022" name="Mol. Ecol. Resour.">
        <title>The genomes of chicory, endive, great burdock and yacon provide insights into Asteraceae paleo-polyploidization history and plant inulin production.</title>
        <authorList>
            <person name="Fan W."/>
            <person name="Wang S."/>
            <person name="Wang H."/>
            <person name="Wang A."/>
            <person name="Jiang F."/>
            <person name="Liu H."/>
            <person name="Zhao H."/>
            <person name="Xu D."/>
            <person name="Zhang Y."/>
        </authorList>
    </citation>
    <scope>NUCLEOTIDE SEQUENCE [LARGE SCALE GENOMIC DNA]</scope>
    <source>
        <strain evidence="2">cv. Yunnan</strain>
        <tissue evidence="1">Leaves</tissue>
    </source>
</reference>
<protein>
    <submittedName>
        <fullName evidence="1">Uncharacterized protein</fullName>
    </submittedName>
</protein>
<keyword evidence="2" id="KW-1185">Reference proteome</keyword>
<evidence type="ECO:0000313" key="1">
    <source>
        <dbReference type="EMBL" id="KAI3725143.1"/>
    </source>
</evidence>
<evidence type="ECO:0000313" key="2">
    <source>
        <dbReference type="Proteomes" id="UP001056120"/>
    </source>
</evidence>
<reference evidence="2" key="1">
    <citation type="journal article" date="2022" name="Mol. Ecol. Resour.">
        <title>The genomes of chicory, endive, great burdock and yacon provide insights into Asteraceae palaeo-polyploidization history and plant inulin production.</title>
        <authorList>
            <person name="Fan W."/>
            <person name="Wang S."/>
            <person name="Wang H."/>
            <person name="Wang A."/>
            <person name="Jiang F."/>
            <person name="Liu H."/>
            <person name="Zhao H."/>
            <person name="Xu D."/>
            <person name="Zhang Y."/>
        </authorList>
    </citation>
    <scope>NUCLEOTIDE SEQUENCE [LARGE SCALE GENOMIC DNA]</scope>
    <source>
        <strain evidence="2">cv. Yunnan</strain>
    </source>
</reference>
<accession>A0ACB9BSY3</accession>
<dbReference type="Proteomes" id="UP001056120">
    <property type="component" value="Linkage Group LG22"/>
</dbReference>
<dbReference type="EMBL" id="CM042039">
    <property type="protein sequence ID" value="KAI3725143.1"/>
    <property type="molecule type" value="Genomic_DNA"/>
</dbReference>
<proteinExistence type="predicted"/>
<organism evidence="1 2">
    <name type="scientific">Smallanthus sonchifolius</name>
    <dbReference type="NCBI Taxonomy" id="185202"/>
    <lineage>
        <taxon>Eukaryota</taxon>
        <taxon>Viridiplantae</taxon>
        <taxon>Streptophyta</taxon>
        <taxon>Embryophyta</taxon>
        <taxon>Tracheophyta</taxon>
        <taxon>Spermatophyta</taxon>
        <taxon>Magnoliopsida</taxon>
        <taxon>eudicotyledons</taxon>
        <taxon>Gunneridae</taxon>
        <taxon>Pentapetalae</taxon>
        <taxon>asterids</taxon>
        <taxon>campanulids</taxon>
        <taxon>Asterales</taxon>
        <taxon>Asteraceae</taxon>
        <taxon>Asteroideae</taxon>
        <taxon>Heliantheae alliance</taxon>
        <taxon>Millerieae</taxon>
        <taxon>Smallanthus</taxon>
    </lineage>
</organism>
<name>A0ACB9BSY3_9ASTR</name>
<comment type="caution">
    <text evidence="1">The sequence shown here is derived from an EMBL/GenBank/DDBJ whole genome shotgun (WGS) entry which is preliminary data.</text>
</comment>